<reference evidence="2 3" key="1">
    <citation type="journal article" date="2013" name="PLoS ONE">
        <title>Predicting the Proteins of Angomonas deanei, Strigomonas culicis and Their Respective Endosymbionts Reveals New Aspects of the Trypanosomatidae Family.</title>
        <authorList>
            <person name="Motta M.C."/>
            <person name="Martins A.C."/>
            <person name="de Souza S.S."/>
            <person name="Catta-Preta C.M."/>
            <person name="Silva R."/>
            <person name="Klein C.C."/>
            <person name="de Almeida L.G."/>
            <person name="de Lima Cunha O."/>
            <person name="Ciapina L.P."/>
            <person name="Brocchi M."/>
            <person name="Colabardini A.C."/>
            <person name="de Araujo Lima B."/>
            <person name="Machado C.R."/>
            <person name="de Almeida Soares C.M."/>
            <person name="Probst C.M."/>
            <person name="de Menezes C.B."/>
            <person name="Thompson C.E."/>
            <person name="Bartholomeu D.C."/>
            <person name="Gradia D.F."/>
            <person name="Pavoni D.P."/>
            <person name="Grisard E.C."/>
            <person name="Fantinatti-Garboggini F."/>
            <person name="Marchini F.K."/>
            <person name="Rodrigues-Luiz G.F."/>
            <person name="Wagner G."/>
            <person name="Goldman G.H."/>
            <person name="Fietto J.L."/>
            <person name="Elias M.C."/>
            <person name="Goldman M.H."/>
            <person name="Sagot M.F."/>
            <person name="Pereira M."/>
            <person name="Stoco P.H."/>
            <person name="de Mendonca-Neto R.P."/>
            <person name="Teixeira S.M."/>
            <person name="Maciel T.E."/>
            <person name="de Oliveira Mendes T.A."/>
            <person name="Urmenyi T.P."/>
            <person name="de Souza W."/>
            <person name="Schenkman S."/>
            <person name="de Vasconcelos A.T."/>
        </authorList>
    </citation>
    <scope>NUCLEOTIDE SEQUENCE [LARGE SCALE GENOMIC DNA]</scope>
</reference>
<evidence type="ECO:0000313" key="3">
    <source>
        <dbReference type="Proteomes" id="UP000015354"/>
    </source>
</evidence>
<proteinExistence type="predicted"/>
<evidence type="ECO:0000313" key="2">
    <source>
        <dbReference type="EMBL" id="EPY17635.1"/>
    </source>
</evidence>
<name>S9V469_9TRYP</name>
<keyword evidence="1" id="KW-0175">Coiled coil</keyword>
<dbReference type="EMBL" id="ATMH01010380">
    <property type="protein sequence ID" value="EPY17635.1"/>
    <property type="molecule type" value="Genomic_DNA"/>
</dbReference>
<keyword evidence="3" id="KW-1185">Reference proteome</keyword>
<protein>
    <submittedName>
        <fullName evidence="2">Uncharacterized protein</fullName>
    </submittedName>
</protein>
<feature type="coiled-coil region" evidence="1">
    <location>
        <begin position="188"/>
        <end position="220"/>
    </location>
</feature>
<dbReference type="Proteomes" id="UP000015354">
    <property type="component" value="Unassembled WGS sequence"/>
</dbReference>
<dbReference type="AlphaFoldDB" id="S9V469"/>
<gene>
    <name evidence="2" type="ORF">STCU_10494</name>
</gene>
<evidence type="ECO:0000256" key="1">
    <source>
        <dbReference type="SAM" id="Coils"/>
    </source>
</evidence>
<organism evidence="2 3">
    <name type="scientific">Strigomonas culicis</name>
    <dbReference type="NCBI Taxonomy" id="28005"/>
    <lineage>
        <taxon>Eukaryota</taxon>
        <taxon>Discoba</taxon>
        <taxon>Euglenozoa</taxon>
        <taxon>Kinetoplastea</taxon>
        <taxon>Metakinetoplastina</taxon>
        <taxon>Trypanosomatida</taxon>
        <taxon>Trypanosomatidae</taxon>
        <taxon>Strigomonadinae</taxon>
        <taxon>Strigomonas</taxon>
    </lineage>
</organism>
<dbReference type="OrthoDB" id="266289at2759"/>
<accession>S9V469</accession>
<sequence>MEYWVTAGHMHTIVAAVTDSMRDHMSDYAKELAYHPFAEEYSVQDAAETFALPSQQRFFSLVPSRAVQSAVEGGGEGARPATSETAKGFRQRGAELRLSAGDDVSNYFNVSTDGLRALAHEVSSISTEIATQNTAPRLVHDVGDYEVLTRAVFDTMCDLLGDSSIQEAVKRRAVDKYKEVQKSSADFKKKSREDKEKQLIEKAEKEAEQVVQRIMQEMHIQEVTR</sequence>
<comment type="caution">
    <text evidence="2">The sequence shown here is derived from an EMBL/GenBank/DDBJ whole genome shotgun (WGS) entry which is preliminary data.</text>
</comment>